<keyword evidence="2" id="KW-0548">Nucleotidyltransferase</keyword>
<evidence type="ECO:0000259" key="1">
    <source>
        <dbReference type="PROSITE" id="PS50878"/>
    </source>
</evidence>
<gene>
    <name evidence="2" type="ORF">GCM10022410_24230</name>
</gene>
<keyword evidence="3" id="KW-1185">Reference proteome</keyword>
<organism evidence="2 3">
    <name type="scientific">Amphibacillus indicireducens</name>
    <dbReference type="NCBI Taxonomy" id="1076330"/>
    <lineage>
        <taxon>Bacteria</taxon>
        <taxon>Bacillati</taxon>
        <taxon>Bacillota</taxon>
        <taxon>Bacilli</taxon>
        <taxon>Bacillales</taxon>
        <taxon>Bacillaceae</taxon>
        <taxon>Amphibacillus</taxon>
    </lineage>
</organism>
<feature type="domain" description="Reverse transcriptase" evidence="1">
    <location>
        <begin position="1"/>
        <end position="358"/>
    </location>
</feature>
<protein>
    <submittedName>
        <fullName evidence="2">Reverse transcriptase/maturase family protein</fullName>
    </submittedName>
</protein>
<sequence length="454" mass="54003">MSNRNQSNRSKLHDLSSSSYNVEIDPKKFKRKFYPHFDTSVHFNHLKKNITNPDWINSHSFLPFIYFPMNFTRFGFNHELGYKIPHEKVRDIYYASHKDSMIYKYYGEILNGYYNDYADTKGIDDVSIAYRTNKHGLSNINFAKEIFQFILMQDQALIISMDLRKFFDHIGHVELKRSIQKVMGIHSLPDDFYKVLKSITQFTYIEQKAIEAFLLNKYGRKKMNELIRNNTLKRIMSPKEFRQFKQKNLKYSKSQGIPQGSSMSGVCANVRLIDVDYEINSLVKNYGGLYRRYSDDIIIVIPNNKKPVYIQEKVLKIIKRHEDLVVHPDKTQLLSYSSNQIKNEEDKDALLDYLGFTFDGKVIRLREKSLFKYYSRAYRKARVVRNQTLKNKRKTKYQELYKLYTHLGNEEGKRHGNFITYALKAQKEMESLSVDVQVYKPLQKHWNRIQKRLL</sequence>
<dbReference type="InterPro" id="IPR043502">
    <property type="entry name" value="DNA/RNA_pol_sf"/>
</dbReference>
<keyword evidence="2" id="KW-0695">RNA-directed DNA polymerase</keyword>
<dbReference type="Proteomes" id="UP001501734">
    <property type="component" value="Unassembled WGS sequence"/>
</dbReference>
<evidence type="ECO:0000313" key="2">
    <source>
        <dbReference type="EMBL" id="GAA4079073.1"/>
    </source>
</evidence>
<reference evidence="3" key="1">
    <citation type="journal article" date="2019" name="Int. J. Syst. Evol. Microbiol.">
        <title>The Global Catalogue of Microorganisms (GCM) 10K type strain sequencing project: providing services to taxonomists for standard genome sequencing and annotation.</title>
        <authorList>
            <consortium name="The Broad Institute Genomics Platform"/>
            <consortium name="The Broad Institute Genome Sequencing Center for Infectious Disease"/>
            <person name="Wu L."/>
            <person name="Ma J."/>
        </authorList>
    </citation>
    <scope>NUCLEOTIDE SEQUENCE [LARGE SCALE GENOMIC DNA]</scope>
    <source>
        <strain evidence="3">JCM 17250</strain>
    </source>
</reference>
<dbReference type="EMBL" id="BAABDL010000136">
    <property type="protein sequence ID" value="GAA4079073.1"/>
    <property type="molecule type" value="Genomic_DNA"/>
</dbReference>
<dbReference type="Pfam" id="PF00078">
    <property type="entry name" value="RVT_1"/>
    <property type="match status" value="1"/>
</dbReference>
<dbReference type="SUPFAM" id="SSF56672">
    <property type="entry name" value="DNA/RNA polymerases"/>
    <property type="match status" value="1"/>
</dbReference>
<accession>A0ABP7W1L0</accession>
<dbReference type="InterPro" id="IPR051083">
    <property type="entry name" value="GrpII_Intron_Splice-Mob/Def"/>
</dbReference>
<dbReference type="PROSITE" id="PS50878">
    <property type="entry name" value="RT_POL"/>
    <property type="match status" value="1"/>
</dbReference>
<dbReference type="GO" id="GO:0003964">
    <property type="term" value="F:RNA-directed DNA polymerase activity"/>
    <property type="evidence" value="ECO:0007669"/>
    <property type="project" value="UniProtKB-KW"/>
</dbReference>
<name>A0ABP7W1L0_9BACI</name>
<dbReference type="InterPro" id="IPR003545">
    <property type="entry name" value="Telomerase_RT"/>
</dbReference>
<evidence type="ECO:0000313" key="3">
    <source>
        <dbReference type="Proteomes" id="UP001501734"/>
    </source>
</evidence>
<dbReference type="RefSeq" id="WP_344913627.1">
    <property type="nucleotide sequence ID" value="NZ_BAABDL010000136.1"/>
</dbReference>
<dbReference type="PRINTS" id="PR01365">
    <property type="entry name" value="TELOMERASERT"/>
</dbReference>
<dbReference type="PANTHER" id="PTHR34047:SF8">
    <property type="entry name" value="PROTEIN YKFC"/>
    <property type="match status" value="1"/>
</dbReference>
<keyword evidence="2" id="KW-0808">Transferase</keyword>
<dbReference type="PANTHER" id="PTHR34047">
    <property type="entry name" value="NUCLEAR INTRON MATURASE 1, MITOCHONDRIAL-RELATED"/>
    <property type="match status" value="1"/>
</dbReference>
<proteinExistence type="predicted"/>
<dbReference type="InterPro" id="IPR000477">
    <property type="entry name" value="RT_dom"/>
</dbReference>
<comment type="caution">
    <text evidence="2">The sequence shown here is derived from an EMBL/GenBank/DDBJ whole genome shotgun (WGS) entry which is preliminary data.</text>
</comment>